<evidence type="ECO:0000313" key="1">
    <source>
        <dbReference type="Proteomes" id="UP000887581"/>
    </source>
</evidence>
<reference evidence="2" key="1">
    <citation type="submission" date="2022-11" db="UniProtKB">
        <authorList>
            <consortium name="WormBaseParasite"/>
        </authorList>
    </citation>
    <scope>IDENTIFICATION</scope>
</reference>
<sequence>MRICFSALRGWSTVRFNVLSTYGVVILYDEDVALSHLDSGNGNYLSLQNKALGSCETHLEHLKRMNKLKPVAAVYGA</sequence>
<accession>A0A915PMB3</accession>
<dbReference type="AlphaFoldDB" id="A0A915PMB3"/>
<dbReference type="WBParaSite" id="sdigi.contig18.g1643.t1">
    <property type="protein sequence ID" value="sdigi.contig18.g1643.t1"/>
    <property type="gene ID" value="sdigi.contig18.g1643"/>
</dbReference>
<proteinExistence type="predicted"/>
<dbReference type="Proteomes" id="UP000887581">
    <property type="component" value="Unplaced"/>
</dbReference>
<name>A0A915PMB3_9BILA</name>
<evidence type="ECO:0000313" key="2">
    <source>
        <dbReference type="WBParaSite" id="sdigi.contig18.g1643.t1"/>
    </source>
</evidence>
<protein>
    <submittedName>
        <fullName evidence="2">Uncharacterized protein</fullName>
    </submittedName>
</protein>
<keyword evidence="1" id="KW-1185">Reference proteome</keyword>
<organism evidence="1 2">
    <name type="scientific">Setaria digitata</name>
    <dbReference type="NCBI Taxonomy" id="48799"/>
    <lineage>
        <taxon>Eukaryota</taxon>
        <taxon>Metazoa</taxon>
        <taxon>Ecdysozoa</taxon>
        <taxon>Nematoda</taxon>
        <taxon>Chromadorea</taxon>
        <taxon>Rhabditida</taxon>
        <taxon>Spirurina</taxon>
        <taxon>Spiruromorpha</taxon>
        <taxon>Filarioidea</taxon>
        <taxon>Setariidae</taxon>
        <taxon>Setaria</taxon>
    </lineage>
</organism>